<feature type="compositionally biased region" description="Polar residues" evidence="1">
    <location>
        <begin position="112"/>
        <end position="126"/>
    </location>
</feature>
<dbReference type="AlphaFoldDB" id="A0A8W8JR28"/>
<evidence type="ECO:0000256" key="1">
    <source>
        <dbReference type="SAM" id="MobiDB-lite"/>
    </source>
</evidence>
<dbReference type="EnsemblMetazoa" id="G20122.1">
    <property type="protein sequence ID" value="G20122.1:cds"/>
    <property type="gene ID" value="G20122"/>
</dbReference>
<protein>
    <submittedName>
        <fullName evidence="2">Uncharacterized protein</fullName>
    </submittedName>
</protein>
<feature type="compositionally biased region" description="Acidic residues" evidence="1">
    <location>
        <begin position="187"/>
        <end position="201"/>
    </location>
</feature>
<evidence type="ECO:0000313" key="3">
    <source>
        <dbReference type="Proteomes" id="UP000005408"/>
    </source>
</evidence>
<reference evidence="2" key="1">
    <citation type="submission" date="2022-08" db="UniProtKB">
        <authorList>
            <consortium name="EnsemblMetazoa"/>
        </authorList>
    </citation>
    <scope>IDENTIFICATION</scope>
    <source>
        <strain evidence="2">05x7-T-G4-1.051#20</strain>
    </source>
</reference>
<sequence length="282" mass="32210">MEIQNTDPTVSFWKNKVQECIRPKRETLNTEDDFVYHRNLEEEMIFYSEKSKREDGEGRTRVLHRNLLLPIGTKLPRSTSPPPVIPRKRRKAEPVSIITENDSDRDSEFSYVDNSAFRNENSQVTPSLDDDDQSTTEEASAAGSGEDASHQDREPENQPEEIINDDEPEDDVNNDDDDENIIHDDVDSTDDDINESDDSGDEMPSRENDDTPTPAPIRSTRQRKMPAWTKEFVMMNQTQPDWLQGAVFVKGLMNDGSLRDIDRRRCQMALLNIVSASTCSNT</sequence>
<feature type="compositionally biased region" description="Basic and acidic residues" evidence="1">
    <location>
        <begin position="147"/>
        <end position="156"/>
    </location>
</feature>
<accession>A0A8W8JR28</accession>
<keyword evidence="3" id="KW-1185">Reference proteome</keyword>
<proteinExistence type="predicted"/>
<dbReference type="Proteomes" id="UP000005408">
    <property type="component" value="Unassembled WGS sequence"/>
</dbReference>
<feature type="compositionally biased region" description="Low complexity" evidence="1">
    <location>
        <begin position="136"/>
        <end position="146"/>
    </location>
</feature>
<organism evidence="2 3">
    <name type="scientific">Magallana gigas</name>
    <name type="common">Pacific oyster</name>
    <name type="synonym">Crassostrea gigas</name>
    <dbReference type="NCBI Taxonomy" id="29159"/>
    <lineage>
        <taxon>Eukaryota</taxon>
        <taxon>Metazoa</taxon>
        <taxon>Spiralia</taxon>
        <taxon>Lophotrochozoa</taxon>
        <taxon>Mollusca</taxon>
        <taxon>Bivalvia</taxon>
        <taxon>Autobranchia</taxon>
        <taxon>Pteriomorphia</taxon>
        <taxon>Ostreida</taxon>
        <taxon>Ostreoidea</taxon>
        <taxon>Ostreidae</taxon>
        <taxon>Magallana</taxon>
    </lineage>
</organism>
<feature type="compositionally biased region" description="Acidic residues" evidence="1">
    <location>
        <begin position="157"/>
        <end position="179"/>
    </location>
</feature>
<name>A0A8W8JR28_MAGGI</name>
<evidence type="ECO:0000313" key="2">
    <source>
        <dbReference type="EnsemblMetazoa" id="G20122.1:cds"/>
    </source>
</evidence>
<feature type="region of interest" description="Disordered" evidence="1">
    <location>
        <begin position="72"/>
        <end position="221"/>
    </location>
</feature>